<keyword evidence="2" id="KW-1185">Reference proteome</keyword>
<sequence length="31" mass="3700">MLEKALHGLKFSPWLRREGLTKSKSRLELKF</sequence>
<protein>
    <submittedName>
        <fullName evidence="1">Uncharacterized protein</fullName>
    </submittedName>
</protein>
<comment type="caution">
    <text evidence="1">The sequence shown here is derived from an EMBL/GenBank/DDBJ whole genome shotgun (WGS) entry which is preliminary data.</text>
</comment>
<dbReference type="EMBL" id="JAPFFM010000015">
    <property type="protein sequence ID" value="KAJ6709012.1"/>
    <property type="molecule type" value="Genomic_DNA"/>
</dbReference>
<reference evidence="1" key="1">
    <citation type="submission" date="2022-11" db="EMBL/GenBank/DDBJ databases">
        <authorList>
            <person name="Hyden B.L."/>
            <person name="Feng K."/>
            <person name="Yates T."/>
            <person name="Jawdy S."/>
            <person name="Smart L.B."/>
            <person name="Muchero W."/>
        </authorList>
    </citation>
    <scope>NUCLEOTIDE SEQUENCE</scope>
    <source>
        <tissue evidence="1">Shoot tip</tissue>
    </source>
</reference>
<accession>A0A9Q0QME6</accession>
<reference evidence="1" key="2">
    <citation type="journal article" date="2023" name="Int. J. Mol. Sci.">
        <title>De Novo Assembly and Annotation of 11 Diverse Shrub Willow (Salix) Genomes Reveals Novel Gene Organization in Sex-Linked Regions.</title>
        <authorList>
            <person name="Hyden B."/>
            <person name="Feng K."/>
            <person name="Yates T.B."/>
            <person name="Jawdy S."/>
            <person name="Cereghino C."/>
            <person name="Smart L.B."/>
            <person name="Muchero W."/>
        </authorList>
    </citation>
    <scope>NUCLEOTIDE SEQUENCE</scope>
    <source>
        <tissue evidence="1">Shoot tip</tissue>
    </source>
</reference>
<organism evidence="1 2">
    <name type="scientific">Salix koriyanagi</name>
    <dbReference type="NCBI Taxonomy" id="2511006"/>
    <lineage>
        <taxon>Eukaryota</taxon>
        <taxon>Viridiplantae</taxon>
        <taxon>Streptophyta</taxon>
        <taxon>Embryophyta</taxon>
        <taxon>Tracheophyta</taxon>
        <taxon>Spermatophyta</taxon>
        <taxon>Magnoliopsida</taxon>
        <taxon>eudicotyledons</taxon>
        <taxon>Gunneridae</taxon>
        <taxon>Pentapetalae</taxon>
        <taxon>rosids</taxon>
        <taxon>fabids</taxon>
        <taxon>Malpighiales</taxon>
        <taxon>Salicaceae</taxon>
        <taxon>Saliceae</taxon>
        <taxon>Salix</taxon>
    </lineage>
</organism>
<evidence type="ECO:0000313" key="2">
    <source>
        <dbReference type="Proteomes" id="UP001151752"/>
    </source>
</evidence>
<name>A0A9Q0QME6_9ROSI</name>
<evidence type="ECO:0000313" key="1">
    <source>
        <dbReference type="EMBL" id="KAJ6709012.1"/>
    </source>
</evidence>
<dbReference type="Proteomes" id="UP001151752">
    <property type="component" value="Chromosome 2"/>
</dbReference>
<proteinExistence type="predicted"/>
<dbReference type="AlphaFoldDB" id="A0A9Q0QME6"/>
<gene>
    <name evidence="1" type="ORF">OIU74_010170</name>
</gene>